<dbReference type="Gene3D" id="3.90.226.10">
    <property type="entry name" value="2-enoyl-CoA Hydratase, Chain A, domain 1"/>
    <property type="match status" value="1"/>
</dbReference>
<dbReference type="PANTHER" id="PTHR32060:SF30">
    <property type="entry name" value="CARBOXY-TERMINAL PROCESSING PROTEASE CTPA"/>
    <property type="match status" value="1"/>
</dbReference>
<feature type="signal peptide" evidence="6">
    <location>
        <begin position="1"/>
        <end position="26"/>
    </location>
</feature>
<accession>A0A9W5Y7Q6</accession>
<dbReference type="InterPro" id="IPR005151">
    <property type="entry name" value="Tail-specific_protease"/>
</dbReference>
<dbReference type="GO" id="GO:0030288">
    <property type="term" value="C:outer membrane-bounded periplasmic space"/>
    <property type="evidence" value="ECO:0007669"/>
    <property type="project" value="TreeGrafter"/>
</dbReference>
<evidence type="ECO:0000256" key="2">
    <source>
        <dbReference type="ARBA" id="ARBA00022670"/>
    </source>
</evidence>
<evidence type="ECO:0000259" key="7">
    <source>
        <dbReference type="PROSITE" id="PS50106"/>
    </source>
</evidence>
<dbReference type="PROSITE" id="PS50106">
    <property type="entry name" value="PDZ"/>
    <property type="match status" value="1"/>
</dbReference>
<evidence type="ECO:0000256" key="5">
    <source>
        <dbReference type="RuleBase" id="RU004404"/>
    </source>
</evidence>
<gene>
    <name evidence="8" type="ORF">SH1V18_10050</name>
</gene>
<dbReference type="AlphaFoldDB" id="A0A9W5Y7Q6"/>
<dbReference type="RefSeq" id="WP_281812876.1">
    <property type="nucleotide sequence ID" value="NZ_BRLB01000001.1"/>
</dbReference>
<sequence>MRRFFKKVVIVTMVLCMLIVPVNVNANDDDIDKYENYLEIIYENIMEYYAGSEVTEEQLFEAAAYGMFYNLDPYSKFLKTKEADKLVKTISGEFVGVGIEVVQDGEYVKIVSPLPDSPAIKAGMKAEDIIIAIDGYSIKGLAFQDVINKLSGEEGTRVSITLKRGKEEITLDVKRKLVKTSAIETEDMKKLFPKVDDEVLDKINYIKINGINANVAEDIEPYLNKAKKKGVKYLIFDLRDNSGGYVGTGVDLCKLLVPEGPIVKFVNKEGYETIYTSDLKKAPFELVVLTNENTASASEFIAAAIKDSGIGVTVGETTFGKGVAQYIYDMTDKYSIKLTMEEFFSRDGHKINGIGVKPDYEVPVPNYIISSERLFLNDEMVEVKVVELILEYLGYEIDEPDNMYDEKTEKAITEFQKKMGLRAYGVADYPTLNALNKCLHDSISQKDIQLEKAMEVILSKINEN</sequence>
<dbReference type="GO" id="GO:0008236">
    <property type="term" value="F:serine-type peptidase activity"/>
    <property type="evidence" value="ECO:0007669"/>
    <property type="project" value="UniProtKB-KW"/>
</dbReference>
<dbReference type="Gene3D" id="3.30.750.44">
    <property type="match status" value="1"/>
</dbReference>
<keyword evidence="2 5" id="KW-0645">Protease</keyword>
<comment type="similarity">
    <text evidence="1 5">Belongs to the peptidase S41A family.</text>
</comment>
<dbReference type="SMART" id="SM00228">
    <property type="entry name" value="PDZ"/>
    <property type="match status" value="1"/>
</dbReference>
<evidence type="ECO:0000313" key="9">
    <source>
        <dbReference type="Proteomes" id="UP001144256"/>
    </source>
</evidence>
<evidence type="ECO:0000256" key="3">
    <source>
        <dbReference type="ARBA" id="ARBA00022801"/>
    </source>
</evidence>
<reference evidence="8" key="1">
    <citation type="submission" date="2022-06" db="EMBL/GenBank/DDBJ databases">
        <title>Vallitalea longa sp. nov., an anaerobic bacterium isolated from marine sediment.</title>
        <authorList>
            <person name="Hirano S."/>
            <person name="Terahara T."/>
            <person name="Mori K."/>
            <person name="Hamada M."/>
            <person name="Matsumoto R."/>
            <person name="Kobayashi T."/>
        </authorList>
    </citation>
    <scope>NUCLEOTIDE SEQUENCE</scope>
    <source>
        <strain evidence="8">SH18-1</strain>
    </source>
</reference>
<comment type="caution">
    <text evidence="8">The sequence shown here is derived from an EMBL/GenBank/DDBJ whole genome shotgun (WGS) entry which is preliminary data.</text>
</comment>
<dbReference type="InterPro" id="IPR029045">
    <property type="entry name" value="ClpP/crotonase-like_dom_sf"/>
</dbReference>
<dbReference type="NCBIfam" id="TIGR00225">
    <property type="entry name" value="prc"/>
    <property type="match status" value="1"/>
</dbReference>
<dbReference type="InterPro" id="IPR036366">
    <property type="entry name" value="PGBDSf"/>
</dbReference>
<evidence type="ECO:0000313" key="8">
    <source>
        <dbReference type="EMBL" id="GKX28525.1"/>
    </source>
</evidence>
<dbReference type="CDD" id="cd07560">
    <property type="entry name" value="Peptidase_S41_CPP"/>
    <property type="match status" value="1"/>
</dbReference>
<feature type="chain" id="PRO_5040858145" evidence="6">
    <location>
        <begin position="27"/>
        <end position="464"/>
    </location>
</feature>
<evidence type="ECO:0000256" key="4">
    <source>
        <dbReference type="ARBA" id="ARBA00022825"/>
    </source>
</evidence>
<organism evidence="8 9">
    <name type="scientific">Vallitalea longa</name>
    <dbReference type="NCBI Taxonomy" id="2936439"/>
    <lineage>
        <taxon>Bacteria</taxon>
        <taxon>Bacillati</taxon>
        <taxon>Bacillota</taxon>
        <taxon>Clostridia</taxon>
        <taxon>Lachnospirales</taxon>
        <taxon>Vallitaleaceae</taxon>
        <taxon>Vallitalea</taxon>
    </lineage>
</organism>
<protein>
    <submittedName>
        <fullName evidence="8">CtpA-like serine protease</fullName>
    </submittedName>
</protein>
<dbReference type="Gene3D" id="1.10.101.10">
    <property type="entry name" value="PGBD-like superfamily/PGBD"/>
    <property type="match status" value="1"/>
</dbReference>
<dbReference type="SUPFAM" id="SSF50156">
    <property type="entry name" value="PDZ domain-like"/>
    <property type="match status" value="1"/>
</dbReference>
<keyword evidence="4 5" id="KW-0720">Serine protease</keyword>
<dbReference type="PANTHER" id="PTHR32060">
    <property type="entry name" value="TAIL-SPECIFIC PROTEASE"/>
    <property type="match status" value="1"/>
</dbReference>
<dbReference type="InterPro" id="IPR004447">
    <property type="entry name" value="Peptidase_S41A"/>
</dbReference>
<dbReference type="Proteomes" id="UP001144256">
    <property type="component" value="Unassembled WGS sequence"/>
</dbReference>
<keyword evidence="3 5" id="KW-0378">Hydrolase</keyword>
<dbReference type="InterPro" id="IPR036034">
    <property type="entry name" value="PDZ_sf"/>
</dbReference>
<feature type="domain" description="PDZ" evidence="7">
    <location>
        <begin position="83"/>
        <end position="150"/>
    </location>
</feature>
<dbReference type="Pfam" id="PF03572">
    <property type="entry name" value="Peptidase_S41"/>
    <property type="match status" value="1"/>
</dbReference>
<proteinExistence type="inferred from homology"/>
<dbReference type="Pfam" id="PF01471">
    <property type="entry name" value="PG_binding_1"/>
    <property type="match status" value="1"/>
</dbReference>
<evidence type="ECO:0000256" key="1">
    <source>
        <dbReference type="ARBA" id="ARBA00009179"/>
    </source>
</evidence>
<dbReference type="CDD" id="cd06782">
    <property type="entry name" value="cpPDZ_CPP-like"/>
    <property type="match status" value="1"/>
</dbReference>
<name>A0A9W5Y7Q6_9FIRM</name>
<dbReference type="Pfam" id="PF13180">
    <property type="entry name" value="PDZ_2"/>
    <property type="match status" value="1"/>
</dbReference>
<dbReference type="SUPFAM" id="SSF47090">
    <property type="entry name" value="PGBD-like"/>
    <property type="match status" value="1"/>
</dbReference>
<dbReference type="InterPro" id="IPR036365">
    <property type="entry name" value="PGBD-like_sf"/>
</dbReference>
<dbReference type="InterPro" id="IPR002477">
    <property type="entry name" value="Peptidoglycan-bd-like"/>
</dbReference>
<keyword evidence="9" id="KW-1185">Reference proteome</keyword>
<keyword evidence="6" id="KW-0732">Signal</keyword>
<dbReference type="Gene3D" id="2.30.42.10">
    <property type="match status" value="1"/>
</dbReference>
<dbReference type="GO" id="GO:0004175">
    <property type="term" value="F:endopeptidase activity"/>
    <property type="evidence" value="ECO:0007669"/>
    <property type="project" value="TreeGrafter"/>
</dbReference>
<dbReference type="GO" id="GO:0006508">
    <property type="term" value="P:proteolysis"/>
    <property type="evidence" value="ECO:0007669"/>
    <property type="project" value="UniProtKB-KW"/>
</dbReference>
<dbReference type="SMART" id="SM00245">
    <property type="entry name" value="TSPc"/>
    <property type="match status" value="1"/>
</dbReference>
<dbReference type="EMBL" id="BRLB01000001">
    <property type="protein sequence ID" value="GKX28525.1"/>
    <property type="molecule type" value="Genomic_DNA"/>
</dbReference>
<dbReference type="InterPro" id="IPR001478">
    <property type="entry name" value="PDZ"/>
</dbReference>
<dbReference type="GO" id="GO:0007165">
    <property type="term" value="P:signal transduction"/>
    <property type="evidence" value="ECO:0007669"/>
    <property type="project" value="TreeGrafter"/>
</dbReference>
<dbReference type="SUPFAM" id="SSF52096">
    <property type="entry name" value="ClpP/crotonase"/>
    <property type="match status" value="1"/>
</dbReference>
<evidence type="ECO:0000256" key="6">
    <source>
        <dbReference type="SAM" id="SignalP"/>
    </source>
</evidence>